<organism evidence="10 11">
    <name type="scientific">Halopseudomonas xinjiangensis</name>
    <dbReference type="NCBI Taxonomy" id="487184"/>
    <lineage>
        <taxon>Bacteria</taxon>
        <taxon>Pseudomonadati</taxon>
        <taxon>Pseudomonadota</taxon>
        <taxon>Gammaproteobacteria</taxon>
        <taxon>Pseudomonadales</taxon>
        <taxon>Pseudomonadaceae</taxon>
        <taxon>Halopseudomonas</taxon>
    </lineage>
</organism>
<dbReference type="SUPFAM" id="SSF103481">
    <property type="entry name" value="Multidrug resistance efflux transporter EmrE"/>
    <property type="match status" value="1"/>
</dbReference>
<protein>
    <submittedName>
        <fullName evidence="10">Small multidrug resistance pump</fullName>
    </submittedName>
</protein>
<keyword evidence="5 9" id="KW-1133">Transmembrane helix</keyword>
<evidence type="ECO:0000256" key="5">
    <source>
        <dbReference type="ARBA" id="ARBA00022989"/>
    </source>
</evidence>
<dbReference type="EMBL" id="LT629736">
    <property type="protein sequence ID" value="SDS57564.1"/>
    <property type="molecule type" value="Genomic_DNA"/>
</dbReference>
<evidence type="ECO:0000256" key="3">
    <source>
        <dbReference type="ARBA" id="ARBA00022475"/>
    </source>
</evidence>
<keyword evidence="4 8" id="KW-0812">Transmembrane</keyword>
<evidence type="ECO:0000256" key="2">
    <source>
        <dbReference type="ARBA" id="ARBA00022448"/>
    </source>
</evidence>
<dbReference type="AlphaFoldDB" id="A0A1H1TBP8"/>
<sequence>MKTWLFLLAAIIAEVIATSALKASDGFTRTGPLVIVAIGYAIAFYFLALTLRTIPVGVAYAIWSGLGVVLITLAAWLVYGQKLDAPAIVGMAMIVGGVVVMNVFSKTAVH</sequence>
<dbReference type="STRING" id="487184.SAMN05216421_1776"/>
<dbReference type="GO" id="GO:0005886">
    <property type="term" value="C:plasma membrane"/>
    <property type="evidence" value="ECO:0007669"/>
    <property type="project" value="UniProtKB-SubCell"/>
</dbReference>
<name>A0A1H1TBP8_9GAMM</name>
<dbReference type="GO" id="GO:0015297">
    <property type="term" value="F:antiporter activity"/>
    <property type="evidence" value="ECO:0007669"/>
    <property type="project" value="TreeGrafter"/>
</dbReference>
<dbReference type="GO" id="GO:0015220">
    <property type="term" value="F:choline transmembrane transporter activity"/>
    <property type="evidence" value="ECO:0007669"/>
    <property type="project" value="TreeGrafter"/>
</dbReference>
<evidence type="ECO:0000256" key="4">
    <source>
        <dbReference type="ARBA" id="ARBA00022692"/>
    </source>
</evidence>
<evidence type="ECO:0000313" key="10">
    <source>
        <dbReference type="EMBL" id="SDS57564.1"/>
    </source>
</evidence>
<dbReference type="InterPro" id="IPR037185">
    <property type="entry name" value="EmrE-like"/>
</dbReference>
<dbReference type="GO" id="GO:0031460">
    <property type="term" value="P:glycine betaine transport"/>
    <property type="evidence" value="ECO:0007669"/>
    <property type="project" value="TreeGrafter"/>
</dbReference>
<reference evidence="11" key="1">
    <citation type="submission" date="2016-10" db="EMBL/GenBank/DDBJ databases">
        <authorList>
            <person name="Varghese N."/>
            <person name="Submissions S."/>
        </authorList>
    </citation>
    <scope>NUCLEOTIDE SEQUENCE [LARGE SCALE GENOMIC DNA]</scope>
    <source>
        <strain evidence="11">NRRL B-51270</strain>
    </source>
</reference>
<dbReference type="Proteomes" id="UP000243207">
    <property type="component" value="Chromosome I"/>
</dbReference>
<keyword evidence="6 9" id="KW-0472">Membrane</keyword>
<dbReference type="GO" id="GO:0015199">
    <property type="term" value="F:amino-acid betaine transmembrane transporter activity"/>
    <property type="evidence" value="ECO:0007669"/>
    <property type="project" value="TreeGrafter"/>
</dbReference>
<dbReference type="PANTHER" id="PTHR30561:SF1">
    <property type="entry name" value="MULTIDRUG TRANSPORTER EMRE"/>
    <property type="match status" value="1"/>
</dbReference>
<evidence type="ECO:0000256" key="8">
    <source>
        <dbReference type="RuleBase" id="RU003942"/>
    </source>
</evidence>
<keyword evidence="11" id="KW-1185">Reference proteome</keyword>
<dbReference type="OrthoDB" id="9808638at2"/>
<keyword evidence="3" id="KW-1003">Cell membrane</keyword>
<evidence type="ECO:0000256" key="9">
    <source>
        <dbReference type="SAM" id="Phobius"/>
    </source>
</evidence>
<proteinExistence type="inferred from homology"/>
<dbReference type="Gene3D" id="1.10.3730.20">
    <property type="match status" value="1"/>
</dbReference>
<accession>A0A1H1TBP8</accession>
<comment type="similarity">
    <text evidence="7 8">Belongs to the drug/metabolite transporter (DMT) superfamily. Small multidrug resistance (SMR) (TC 2.A.7.1) family.</text>
</comment>
<evidence type="ECO:0000256" key="1">
    <source>
        <dbReference type="ARBA" id="ARBA00004651"/>
    </source>
</evidence>
<dbReference type="PANTHER" id="PTHR30561">
    <property type="entry name" value="SMR FAMILY PROTON-DEPENDENT DRUG EFFLUX TRANSPORTER SUGE"/>
    <property type="match status" value="1"/>
</dbReference>
<dbReference type="InterPro" id="IPR000390">
    <property type="entry name" value="Small_drug/metabolite_transptr"/>
</dbReference>
<dbReference type="RefSeq" id="WP_093393388.1">
    <property type="nucleotide sequence ID" value="NZ_LT629736.1"/>
</dbReference>
<evidence type="ECO:0000256" key="6">
    <source>
        <dbReference type="ARBA" id="ARBA00023136"/>
    </source>
</evidence>
<dbReference type="FunFam" id="1.10.3730.20:FF:000001">
    <property type="entry name" value="Quaternary ammonium compound resistance transporter SugE"/>
    <property type="match status" value="1"/>
</dbReference>
<evidence type="ECO:0000256" key="7">
    <source>
        <dbReference type="ARBA" id="ARBA00038032"/>
    </source>
</evidence>
<comment type="subcellular location">
    <subcellularLocation>
        <location evidence="1 8">Cell membrane</location>
        <topology evidence="1 8">Multi-pass membrane protein</topology>
    </subcellularLocation>
</comment>
<feature type="transmembrane region" description="Helical" evidence="9">
    <location>
        <begin position="58"/>
        <end position="79"/>
    </location>
</feature>
<dbReference type="GO" id="GO:1990961">
    <property type="term" value="P:xenobiotic detoxification by transmembrane export across the plasma membrane"/>
    <property type="evidence" value="ECO:0007669"/>
    <property type="project" value="UniProtKB-ARBA"/>
</dbReference>
<gene>
    <name evidence="10" type="ORF">SAMN05216421_1776</name>
</gene>
<evidence type="ECO:0000313" key="11">
    <source>
        <dbReference type="Proteomes" id="UP000243207"/>
    </source>
</evidence>
<feature type="transmembrane region" description="Helical" evidence="9">
    <location>
        <begin position="85"/>
        <end position="104"/>
    </location>
</feature>
<dbReference type="InterPro" id="IPR045324">
    <property type="entry name" value="Small_multidrug_res"/>
</dbReference>
<keyword evidence="2" id="KW-0813">Transport</keyword>
<feature type="transmembrane region" description="Helical" evidence="9">
    <location>
        <begin position="33"/>
        <end position="51"/>
    </location>
</feature>
<dbReference type="Pfam" id="PF00893">
    <property type="entry name" value="Multi_Drug_Res"/>
    <property type="match status" value="1"/>
</dbReference>